<dbReference type="Pfam" id="PF01097">
    <property type="entry name" value="Defensin_2"/>
    <property type="match status" value="1"/>
</dbReference>
<feature type="domain" description="Invertebrate defensins family profile" evidence="2">
    <location>
        <begin position="44"/>
        <end position="80"/>
    </location>
</feature>
<evidence type="ECO:0000256" key="1">
    <source>
        <dbReference type="ARBA" id="ARBA00023157"/>
    </source>
</evidence>
<name>A0A3L5TQ32_MYTGA</name>
<dbReference type="Proteomes" id="UP000266721">
    <property type="component" value="Unassembled WGS sequence"/>
</dbReference>
<sequence length="100" mass="11334">MDCTSALNDVTWKKIVIIIIKMKAVFVLLVVGLCIMMMDVATAGFGCPNNYACHQHCKSIRGYCGGYCASWFRRRCTCYRCGGRRDDVEDIFDIYDNEAV</sequence>
<organism evidence="3 4">
    <name type="scientific">Mytilus galloprovincialis</name>
    <name type="common">Mediterranean mussel</name>
    <dbReference type="NCBI Taxonomy" id="29158"/>
    <lineage>
        <taxon>Eukaryota</taxon>
        <taxon>Metazoa</taxon>
        <taxon>Spiralia</taxon>
        <taxon>Lophotrochozoa</taxon>
        <taxon>Mollusca</taxon>
        <taxon>Bivalvia</taxon>
        <taxon>Autobranchia</taxon>
        <taxon>Pteriomorphia</taxon>
        <taxon>Mytilida</taxon>
        <taxon>Mytiloidea</taxon>
        <taxon>Mytilidae</taxon>
        <taxon>Mytilinae</taxon>
        <taxon>Mytilus</taxon>
    </lineage>
</organism>
<protein>
    <recommendedName>
        <fullName evidence="2">Invertebrate defensins family profile domain-containing protein</fullName>
    </recommendedName>
</protein>
<dbReference type="AlphaFoldDB" id="A0A3L5TQ32"/>
<dbReference type="Gene3D" id="3.30.30.10">
    <property type="entry name" value="Knottin, scorpion toxin-like"/>
    <property type="match status" value="1"/>
</dbReference>
<keyword evidence="1" id="KW-1015">Disulfide bond</keyword>
<proteinExistence type="predicted"/>
<accession>A0A3L5TQ32</accession>
<dbReference type="PROSITE" id="PS51378">
    <property type="entry name" value="INVERT_DEFENSINS"/>
    <property type="match status" value="1"/>
</dbReference>
<reference evidence="3 4" key="1">
    <citation type="journal article" date="2016" name="PLoS ONE">
        <title>A First Insight into the Genome of the Filter-Feeder Mussel Mytilus galloprovincialis.</title>
        <authorList>
            <person name="Murgarella M."/>
            <person name="Puiu D."/>
            <person name="Novoa B."/>
            <person name="Figueras A."/>
            <person name="Posada D."/>
            <person name="Canchaya C."/>
        </authorList>
    </citation>
    <scope>NUCLEOTIDE SEQUENCE [LARGE SCALE GENOMIC DNA]</scope>
    <source>
        <tissue evidence="3">Muscle</tissue>
    </source>
</reference>
<dbReference type="SUPFAM" id="SSF57095">
    <property type="entry name" value="Scorpion toxin-like"/>
    <property type="match status" value="1"/>
</dbReference>
<dbReference type="EMBL" id="KV592814">
    <property type="protein sequence ID" value="OPL21308.1"/>
    <property type="molecule type" value="Genomic_DNA"/>
</dbReference>
<dbReference type="SMR" id="A0A3L5TQ32"/>
<dbReference type="GO" id="GO:0006952">
    <property type="term" value="P:defense response"/>
    <property type="evidence" value="ECO:0007669"/>
    <property type="project" value="InterPro"/>
</dbReference>
<gene>
    <name evidence="3" type="ORF">AM593_05238</name>
</gene>
<comment type="caution">
    <text evidence="3">The sequence shown here is derived from an EMBL/GenBank/DDBJ whole genome shotgun (WGS) entry which is preliminary data.</text>
</comment>
<evidence type="ECO:0000313" key="4">
    <source>
        <dbReference type="Proteomes" id="UP000266721"/>
    </source>
</evidence>
<dbReference type="InterPro" id="IPR001542">
    <property type="entry name" value="Defensin_invertebrate/fungal"/>
</dbReference>
<dbReference type="InterPro" id="IPR036574">
    <property type="entry name" value="Scorpion_toxin-like_sf"/>
</dbReference>
<feature type="non-terminal residue" evidence="3">
    <location>
        <position position="1"/>
    </location>
</feature>
<evidence type="ECO:0000313" key="3">
    <source>
        <dbReference type="EMBL" id="OPL21308.1"/>
    </source>
</evidence>
<keyword evidence="4" id="KW-1185">Reference proteome</keyword>
<evidence type="ECO:0000259" key="2">
    <source>
        <dbReference type="PROSITE" id="PS51378"/>
    </source>
</evidence>